<dbReference type="SMART" id="SM00724">
    <property type="entry name" value="TLC"/>
    <property type="match status" value="1"/>
</dbReference>
<dbReference type="InterPro" id="IPR006634">
    <property type="entry name" value="TLC-dom"/>
</dbReference>
<dbReference type="GO" id="GO:0055088">
    <property type="term" value="P:lipid homeostasis"/>
    <property type="evidence" value="ECO:0007669"/>
    <property type="project" value="TreeGrafter"/>
</dbReference>
<keyword evidence="4 5" id="KW-0472">Membrane</keyword>
<evidence type="ECO:0000256" key="4">
    <source>
        <dbReference type="ARBA" id="ARBA00023136"/>
    </source>
</evidence>
<feature type="transmembrane region" description="Helical" evidence="7">
    <location>
        <begin position="272"/>
        <end position="295"/>
    </location>
</feature>
<feature type="transmembrane region" description="Helical" evidence="7">
    <location>
        <begin position="48"/>
        <end position="67"/>
    </location>
</feature>
<keyword evidence="10" id="KW-1185">Reference proteome</keyword>
<feature type="transmembrane region" description="Helical" evidence="7">
    <location>
        <begin position="169"/>
        <end position="194"/>
    </location>
</feature>
<comment type="caution">
    <text evidence="9">The sequence shown here is derived from an EMBL/GenBank/DDBJ whole genome shotgun (WGS) entry which is preliminary data.</text>
</comment>
<keyword evidence="2 5" id="KW-0812">Transmembrane</keyword>
<feature type="compositionally biased region" description="Polar residues" evidence="6">
    <location>
        <begin position="341"/>
        <end position="350"/>
    </location>
</feature>
<accession>A0A7I8VP74</accession>
<dbReference type="AlphaFoldDB" id="A0A7I8VP74"/>
<feature type="region of interest" description="Disordered" evidence="6">
    <location>
        <begin position="337"/>
        <end position="399"/>
    </location>
</feature>
<gene>
    <name evidence="9" type="ORF">DGYR_LOCUS6040</name>
</gene>
<dbReference type="PANTHER" id="PTHR13439">
    <property type="entry name" value="CT120 PROTEIN"/>
    <property type="match status" value="1"/>
</dbReference>
<evidence type="ECO:0000313" key="10">
    <source>
        <dbReference type="Proteomes" id="UP000549394"/>
    </source>
</evidence>
<dbReference type="EMBL" id="CAJFCJ010000007">
    <property type="protein sequence ID" value="CAD5117521.1"/>
    <property type="molecule type" value="Genomic_DNA"/>
</dbReference>
<dbReference type="GO" id="GO:0016020">
    <property type="term" value="C:membrane"/>
    <property type="evidence" value="ECO:0007669"/>
    <property type="project" value="UniProtKB-SubCell"/>
</dbReference>
<dbReference type="OrthoDB" id="6256279at2759"/>
<name>A0A7I8VP74_9ANNE</name>
<evidence type="ECO:0000256" key="1">
    <source>
        <dbReference type="ARBA" id="ARBA00004141"/>
    </source>
</evidence>
<evidence type="ECO:0000313" key="9">
    <source>
        <dbReference type="EMBL" id="CAD5117521.1"/>
    </source>
</evidence>
<dbReference type="PROSITE" id="PS00022">
    <property type="entry name" value="EGF_1"/>
    <property type="match status" value="1"/>
</dbReference>
<protein>
    <submittedName>
        <fullName evidence="9">DgyrCDS6288</fullName>
    </submittedName>
</protein>
<feature type="transmembrane region" description="Helical" evidence="7">
    <location>
        <begin position="79"/>
        <end position="102"/>
    </location>
</feature>
<proteinExistence type="predicted"/>
<dbReference type="PROSITE" id="PS50922">
    <property type="entry name" value="TLC"/>
    <property type="match status" value="1"/>
</dbReference>
<evidence type="ECO:0000259" key="8">
    <source>
        <dbReference type="PROSITE" id="PS50922"/>
    </source>
</evidence>
<dbReference type="SUPFAM" id="SSF57196">
    <property type="entry name" value="EGF/Laminin"/>
    <property type="match status" value="1"/>
</dbReference>
<feature type="domain" description="TLC" evidence="8">
    <location>
        <begin position="39"/>
        <end position="231"/>
    </location>
</feature>
<dbReference type="Proteomes" id="UP000549394">
    <property type="component" value="Unassembled WGS sequence"/>
</dbReference>
<dbReference type="InterPro" id="IPR050846">
    <property type="entry name" value="TLCD"/>
</dbReference>
<comment type="subcellular location">
    <subcellularLocation>
        <location evidence="1">Membrane</location>
        <topology evidence="1">Multi-pass membrane protein</topology>
    </subcellularLocation>
</comment>
<keyword evidence="3 7" id="KW-1133">Transmembrane helix</keyword>
<evidence type="ECO:0000256" key="3">
    <source>
        <dbReference type="ARBA" id="ARBA00022989"/>
    </source>
</evidence>
<evidence type="ECO:0000256" key="6">
    <source>
        <dbReference type="SAM" id="MobiDB-lite"/>
    </source>
</evidence>
<dbReference type="GO" id="GO:0005783">
    <property type="term" value="C:endoplasmic reticulum"/>
    <property type="evidence" value="ECO:0007669"/>
    <property type="project" value="TreeGrafter"/>
</dbReference>
<dbReference type="PANTHER" id="PTHR13439:SF0">
    <property type="entry name" value="TOPOISOMERASE I DAMAGE AFFECTED PROTEIN 4"/>
    <property type="match status" value="1"/>
</dbReference>
<evidence type="ECO:0000256" key="5">
    <source>
        <dbReference type="PROSITE-ProRule" id="PRU00205"/>
    </source>
</evidence>
<organism evidence="9 10">
    <name type="scientific">Dimorphilus gyrociliatus</name>
    <dbReference type="NCBI Taxonomy" id="2664684"/>
    <lineage>
        <taxon>Eukaryota</taxon>
        <taxon>Metazoa</taxon>
        <taxon>Spiralia</taxon>
        <taxon>Lophotrochozoa</taxon>
        <taxon>Annelida</taxon>
        <taxon>Polychaeta</taxon>
        <taxon>Polychaeta incertae sedis</taxon>
        <taxon>Dinophilidae</taxon>
        <taxon>Dimorphilus</taxon>
    </lineage>
</organism>
<evidence type="ECO:0000256" key="2">
    <source>
        <dbReference type="ARBA" id="ARBA00022692"/>
    </source>
</evidence>
<dbReference type="InterPro" id="IPR000742">
    <property type="entry name" value="EGF"/>
</dbReference>
<evidence type="ECO:0000256" key="7">
    <source>
        <dbReference type="SAM" id="Phobius"/>
    </source>
</evidence>
<feature type="compositionally biased region" description="Polar residues" evidence="6">
    <location>
        <begin position="358"/>
        <end position="377"/>
    </location>
</feature>
<feature type="transmembrane region" description="Helical" evidence="7">
    <location>
        <begin position="109"/>
        <end position="131"/>
    </location>
</feature>
<reference evidence="9 10" key="1">
    <citation type="submission" date="2020-08" db="EMBL/GenBank/DDBJ databases">
        <authorList>
            <person name="Hejnol A."/>
        </authorList>
    </citation>
    <scope>NUCLEOTIDE SEQUENCE [LARGE SCALE GENOMIC DNA]</scope>
</reference>
<dbReference type="Pfam" id="PF03798">
    <property type="entry name" value="TRAM_LAG1_CLN8"/>
    <property type="match status" value="1"/>
</dbReference>
<feature type="transmembrane region" description="Helical" evidence="7">
    <location>
        <begin position="206"/>
        <end position="231"/>
    </location>
</feature>
<sequence length="511" mass="56579">MIGYIFVACYTSLFWLLYKPVIPKLSAAISNSFRNLDKHQKRIWSENAVSTIHAVVVFLLSVWNLLFDKVTLEQPVLGAGWAVVHLAAIAAAFMIVDIGIMLSVGDRSVFFYFHHLSVAFACIFCLIEGRFCPWFSSLKSLSEASTPFVHANWFLKVTGVSESSVLSKLLTYVVFTLCRILVIPFFWFYAYVYWDEGWGEQVTKVVVAPVLRAAMLKLLTLLIVAGLLGFVESDSVCGDKVCENGGVCSQNTCLCNNDYEGTTCSKKKLTTVALIAIILICIFLLLAVLITVCIIKRRKGRQQVPLIDKESRRSNYNDEEEPRINIAEADIQENLRKHSKNQQVPVSTISEPGASRPVLTSLSQDEPYSRNSQQPKSSILAKPEHSNSVVTPPKLETNRTTAEIPLRKPQNSVHDQSDIIRRERPVPAKRVLADQNSTIGSSVKMHSGEPLAPVNYLTPRSTTSTNSTTDYFSTGASFWYPAYVGGPTGGMGSSLMMVGSSTSLTKVPSRK</sequence>